<feature type="compositionally biased region" description="Gly residues" evidence="1">
    <location>
        <begin position="296"/>
        <end position="312"/>
    </location>
</feature>
<accession>A0ABU5YPX5</accession>
<dbReference type="RefSeq" id="WP_329800040.1">
    <property type="nucleotide sequence ID" value="NZ_JAYJJT010000035.1"/>
</dbReference>
<evidence type="ECO:0000313" key="2">
    <source>
        <dbReference type="EMBL" id="MEB3052122.1"/>
    </source>
</evidence>
<protein>
    <recommendedName>
        <fullName evidence="4">Secretion protein EspK</fullName>
    </recommendedName>
</protein>
<gene>
    <name evidence="2" type="ORF">KV112_20645</name>
</gene>
<feature type="region of interest" description="Disordered" evidence="1">
    <location>
        <begin position="363"/>
        <end position="504"/>
    </location>
</feature>
<evidence type="ECO:0000256" key="1">
    <source>
        <dbReference type="SAM" id="MobiDB-lite"/>
    </source>
</evidence>
<feature type="compositionally biased region" description="Gly residues" evidence="1">
    <location>
        <begin position="243"/>
        <end position="253"/>
    </location>
</feature>
<dbReference type="EMBL" id="JAYJJT010000035">
    <property type="protein sequence ID" value="MEB3052122.1"/>
    <property type="molecule type" value="Genomic_DNA"/>
</dbReference>
<keyword evidence="3" id="KW-1185">Reference proteome</keyword>
<feature type="compositionally biased region" description="Gly residues" evidence="1">
    <location>
        <begin position="206"/>
        <end position="219"/>
    </location>
</feature>
<comment type="caution">
    <text evidence="2">The sequence shown here is derived from an EMBL/GenBank/DDBJ whole genome shotgun (WGS) entry which is preliminary data.</text>
</comment>
<feature type="compositionally biased region" description="Low complexity" evidence="1">
    <location>
        <begin position="261"/>
        <end position="295"/>
    </location>
</feature>
<evidence type="ECO:0008006" key="4">
    <source>
        <dbReference type="Google" id="ProtNLM"/>
    </source>
</evidence>
<feature type="compositionally biased region" description="Low complexity" evidence="1">
    <location>
        <begin position="458"/>
        <end position="492"/>
    </location>
</feature>
<dbReference type="Proteomes" id="UP001299046">
    <property type="component" value="Unassembled WGS sequence"/>
</dbReference>
<reference evidence="2 3" key="1">
    <citation type="submission" date="2023-12" db="EMBL/GenBank/DDBJ databases">
        <title>Description of new species of Mycobacterium terrae complex isolated from sewage at the Sao Paulo Zoological Park Foundation in Brazil.</title>
        <authorList>
            <person name="Romagnoli C.L."/>
            <person name="Conceicao E.C."/>
            <person name="Machado E."/>
            <person name="Barreto L.B.P.F."/>
            <person name="Sharma A."/>
            <person name="Silva N.M."/>
            <person name="Marques L.E."/>
            <person name="Juliana M.A."/>
            <person name="Lourenco M.C.S."/>
            <person name="Digiampietri L.A."/>
            <person name="Suffys P.N."/>
            <person name="Viana-Niero C."/>
        </authorList>
    </citation>
    <scope>NUCLEOTIDE SEQUENCE [LARGE SCALE GENOMIC DNA]</scope>
    <source>
        <strain evidence="2 3">MYC123</strain>
    </source>
</reference>
<sequence>MSAGDIPQHADQPGWAEVVGDSWPPDSETTAHEASQAQLRNAERMGEASRTAGQGRDYATSEMSGEAAEGIAQDFARHAVEMDDCQQNHLYTAGWLLEWAGAIVAAKTAMNAAADAHLADHVAPTATGLTRLDPSARTQAQKDASLQAAQAAVQDARHALESAKAMVALGISSNQKPMLVPKLPTSSVGDGTKIGDRPDAVPDPTAGGGLTSPIGGGSPGLTSPGPSSPGLSNPTLPPTLPAGAGGPSAGTGGPATPAAPPAISAPTLPTEAGAGAAGGPAASLPGDAAGSSPMSGMGGMPMGGMPMGGGGMPMQPPQMPQMPTQTPGADIAKTAGDTLSKLAGGPGGGAQSLDSATLDKLLDANSSSNDDDSGKLSDGAGVVPAGDKGATAGVSGPNGLGHNGAGSTLTNPYSAANANPSLNNPTPLVGPPSPAAATVTPTPPVVSAPVTELSGDEAAPPASTSASAAHPTTSISGDPASSAHSGGSNAAGDRQQSVMGGYPATGGLVPPMAAGGAVPPPPAAAGPVIAAGGAAAAAPMLLPTSTTTTTKIDSAASALFADPAGSASSERLAVLPPEQAVAHEHLAGVLRAFRDRPGMAWTTVQVAIGVFIYEEPGLPTPRIRYILATTDGLSLIPMNVQVPAGIELLGGLIDPAASFVADWSGHERPALKLVAAADAYPDLLGDLDYLVSSDSGTEDGIKTPARAGDVVEVVQSKTQTEALIATHKASRATRPRTTVEWPRIAPGQAAAALEALGMAFGFNDGSPTDTQKAAGMLWGVRWGRRLLERPDNYLAVLATFWYEEGMEALELGRLDEAAYAASALAEIRL</sequence>
<organism evidence="2 3">
    <name type="scientific">[Mycobacterium] zoologicum</name>
    <dbReference type="NCBI Taxonomy" id="2872311"/>
    <lineage>
        <taxon>Bacteria</taxon>
        <taxon>Bacillati</taxon>
        <taxon>Actinomycetota</taxon>
        <taxon>Actinomycetes</taxon>
        <taxon>Mycobacteriales</taxon>
        <taxon>Mycobacteriaceae</taxon>
        <taxon>Mycolicibacter</taxon>
    </lineage>
</organism>
<feature type="region of interest" description="Disordered" evidence="1">
    <location>
        <begin position="1"/>
        <end position="65"/>
    </location>
</feature>
<name>A0ABU5YPX5_9MYCO</name>
<feature type="compositionally biased region" description="Low complexity" evidence="1">
    <location>
        <begin position="220"/>
        <end position="234"/>
    </location>
</feature>
<proteinExistence type="predicted"/>
<feature type="region of interest" description="Disordered" evidence="1">
    <location>
        <begin position="177"/>
        <end position="332"/>
    </location>
</feature>
<evidence type="ECO:0000313" key="3">
    <source>
        <dbReference type="Proteomes" id="UP001299046"/>
    </source>
</evidence>
<feature type="compositionally biased region" description="Low complexity" evidence="1">
    <location>
        <begin position="410"/>
        <end position="427"/>
    </location>
</feature>